<comment type="caution">
    <text evidence="1">The sequence shown here is derived from an EMBL/GenBank/DDBJ whole genome shotgun (WGS) entry which is preliminary data.</text>
</comment>
<protein>
    <submittedName>
        <fullName evidence="1">Uncharacterized protein</fullName>
    </submittedName>
</protein>
<organism evidence="1 2">
    <name type="scientific">Nocardia nova</name>
    <dbReference type="NCBI Taxonomy" id="37330"/>
    <lineage>
        <taxon>Bacteria</taxon>
        <taxon>Bacillati</taxon>
        <taxon>Actinomycetota</taxon>
        <taxon>Actinomycetes</taxon>
        <taxon>Mycobacteriales</taxon>
        <taxon>Nocardiaceae</taxon>
        <taxon>Nocardia</taxon>
    </lineage>
</organism>
<dbReference type="Proteomes" id="UP000238356">
    <property type="component" value="Unassembled WGS sequence"/>
</dbReference>
<dbReference type="EMBL" id="PSZD01000021">
    <property type="protein sequence ID" value="PPJ23993.1"/>
    <property type="molecule type" value="Genomic_DNA"/>
</dbReference>
<proteinExistence type="predicted"/>
<dbReference type="RefSeq" id="WP_104364260.1">
    <property type="nucleotide sequence ID" value="NZ_JAUJFK010000001.1"/>
</dbReference>
<evidence type="ECO:0000313" key="2">
    <source>
        <dbReference type="Proteomes" id="UP000238356"/>
    </source>
</evidence>
<accession>A0A2S5ZZP0</accession>
<keyword evidence="2" id="KW-1185">Reference proteome</keyword>
<name>A0A2S5ZZP0_9NOCA</name>
<sequence length="152" mass="17152">MSGSNRHREEIATLLRRAACHYGHALRDEEAGWSLERAAREHNVLTSRIGDLRRAVRSVLDGEVSRVATWADHEDAVLRALLHFRGEMSEGLRQHVDTRLIQLRAEFKLTTKVEPLRCPYGFANQSKPAPSRKCEPEPACTQCGLAHAGECW</sequence>
<dbReference type="AlphaFoldDB" id="A0A2S5ZZP0"/>
<evidence type="ECO:0000313" key="1">
    <source>
        <dbReference type="EMBL" id="PPJ23993.1"/>
    </source>
</evidence>
<gene>
    <name evidence="1" type="ORF">C5F51_26605</name>
</gene>
<reference evidence="1 2" key="1">
    <citation type="submission" date="2018-02" db="EMBL/GenBank/DDBJ databases">
        <title>8 Nocardia nova and 1 Nocardia cyriacigeorgica strain used for evolution to TMP-SMX.</title>
        <authorList>
            <person name="Mehta H."/>
            <person name="Weng J."/>
            <person name="Shamoo Y."/>
        </authorList>
    </citation>
    <scope>NUCLEOTIDE SEQUENCE [LARGE SCALE GENOMIC DNA]</scope>
    <source>
        <strain evidence="1 2">BAA2227</strain>
    </source>
</reference>